<sequence>MALQATSRLAKLSPLRPCLSCRAARARASSTSMAESPLKQAVLTAGSLAAGLSARRRKVGEVTLDPQTADCAQEIRNMLRQDDVSPEVAQDVVRALSAFGKMRILHTQVLNVLRDLPESTWKESFSLSMMVEAISSYAEFQLEDPEFNQVLAGLIVSRGLKHVKAFELAKLVFAAASLELGDFEGVYATFLEAFRNTDMTRLGSFDLCRCLWSLARLRPHTGGGKLVVEAKPLAKALARKRGIFGPSLAQAVWALPRLGLSDDVEKILEVSSGAVLAPGDQAQQLRRLAESCESPGLQAAVLNAAALRYTKVKDFAKCNEIFEYMAEKDLWTPVSYALAKRVGSHVQGSPPLPGMRTPGPKAHKYVRALYHALSRAKPLDAQSALAGLEHFSRISSRNWLKFGAADEKGKVLEDAWATHGQKKEDCLAVEFGTFLGYSAVKMQQQLGDGSRVISFEMDPEVACLALNFIEFVGLSDVIEVRIGQCEDLVDNLKEELEPGSVDVVYMDHNQMTYHRDLAQLQQSRLLSREVLFAATQCLKPGAPLLLWQLVQERKVDVWSALEIVSCPDCGFNRMEDWVVLARGAAKTRSLKRREPKNLRTAPPRDLVLLAAECNLMRWRTAKGMVDEKLWDEFVQYVRRGMERAGISNTRENWPDQKWFDAARKLEYQRLDY</sequence>
<accession>A0ABP0K762</accession>
<gene>
    <name evidence="7" type="ORF">SCF082_LOCUS15701</name>
</gene>
<keyword evidence="4" id="KW-0949">S-adenosyl-L-methionine</keyword>
<evidence type="ECO:0000256" key="3">
    <source>
        <dbReference type="ARBA" id="ARBA00022679"/>
    </source>
</evidence>
<evidence type="ECO:0000256" key="6">
    <source>
        <dbReference type="ARBA" id="ARBA00023453"/>
    </source>
</evidence>
<evidence type="ECO:0000256" key="2">
    <source>
        <dbReference type="ARBA" id="ARBA00022603"/>
    </source>
</evidence>
<dbReference type="Proteomes" id="UP001642464">
    <property type="component" value="Unassembled WGS sequence"/>
</dbReference>
<dbReference type="CDD" id="cd02440">
    <property type="entry name" value="AdoMet_MTases"/>
    <property type="match status" value="1"/>
</dbReference>
<dbReference type="SUPFAM" id="SSF53335">
    <property type="entry name" value="S-adenosyl-L-methionine-dependent methyltransferases"/>
    <property type="match status" value="1"/>
</dbReference>
<proteinExistence type="inferred from homology"/>
<keyword evidence="8" id="KW-1185">Reference proteome</keyword>
<organism evidence="7 8">
    <name type="scientific">Durusdinium trenchii</name>
    <dbReference type="NCBI Taxonomy" id="1381693"/>
    <lineage>
        <taxon>Eukaryota</taxon>
        <taxon>Sar</taxon>
        <taxon>Alveolata</taxon>
        <taxon>Dinophyceae</taxon>
        <taxon>Suessiales</taxon>
        <taxon>Symbiodiniaceae</taxon>
        <taxon>Durusdinium</taxon>
    </lineage>
</organism>
<dbReference type="PANTHER" id="PTHR43836:SF2">
    <property type="entry name" value="CATECHOL O-METHYLTRANSFERASE 1-RELATED"/>
    <property type="match status" value="1"/>
</dbReference>
<evidence type="ECO:0000313" key="8">
    <source>
        <dbReference type="Proteomes" id="UP001642464"/>
    </source>
</evidence>
<keyword evidence="3" id="KW-0808">Transferase</keyword>
<reference evidence="7 8" key="1">
    <citation type="submission" date="2024-02" db="EMBL/GenBank/DDBJ databases">
        <authorList>
            <person name="Chen Y."/>
            <person name="Shah S."/>
            <person name="Dougan E. K."/>
            <person name="Thang M."/>
            <person name="Chan C."/>
        </authorList>
    </citation>
    <scope>NUCLEOTIDE SEQUENCE [LARGE SCALE GENOMIC DNA]</scope>
</reference>
<keyword evidence="2" id="KW-0489">Methyltransferase</keyword>
<dbReference type="EC" id="2.1.1.6" evidence="1"/>
<evidence type="ECO:0000256" key="5">
    <source>
        <dbReference type="ARBA" id="ARBA00022939"/>
    </source>
</evidence>
<evidence type="ECO:0000256" key="1">
    <source>
        <dbReference type="ARBA" id="ARBA00012880"/>
    </source>
</evidence>
<dbReference type="PANTHER" id="PTHR43836">
    <property type="entry name" value="CATECHOL O-METHYLTRANSFERASE 1-RELATED"/>
    <property type="match status" value="1"/>
</dbReference>
<name>A0ABP0K762_9DINO</name>
<comment type="similarity">
    <text evidence="6">Belongs to the class I-like SAM-binding methyltransferase superfamily. Cation-dependent O-methyltransferase family.</text>
</comment>
<dbReference type="EMBL" id="CAXAMM010010058">
    <property type="protein sequence ID" value="CAK9022235.1"/>
    <property type="molecule type" value="Genomic_DNA"/>
</dbReference>
<dbReference type="InterPro" id="IPR002935">
    <property type="entry name" value="SAM_O-MeTrfase"/>
</dbReference>
<comment type="caution">
    <text evidence="7">The sequence shown here is derived from an EMBL/GenBank/DDBJ whole genome shotgun (WGS) entry which is preliminary data.</text>
</comment>
<dbReference type="Pfam" id="PF01596">
    <property type="entry name" value="Methyltransf_3"/>
    <property type="match status" value="1"/>
</dbReference>
<dbReference type="Gene3D" id="3.40.50.150">
    <property type="entry name" value="Vaccinia Virus protein VP39"/>
    <property type="match status" value="1"/>
</dbReference>
<keyword evidence="5" id="KW-0128">Catecholamine metabolism</keyword>
<dbReference type="PROSITE" id="PS51682">
    <property type="entry name" value="SAM_OMT_I"/>
    <property type="match status" value="1"/>
</dbReference>
<protein>
    <recommendedName>
        <fullName evidence="1">catechol O-methyltransferase</fullName>
        <ecNumber evidence="1">2.1.1.6</ecNumber>
    </recommendedName>
</protein>
<dbReference type="InterPro" id="IPR029063">
    <property type="entry name" value="SAM-dependent_MTases_sf"/>
</dbReference>
<evidence type="ECO:0000313" key="7">
    <source>
        <dbReference type="EMBL" id="CAK9022235.1"/>
    </source>
</evidence>
<evidence type="ECO:0000256" key="4">
    <source>
        <dbReference type="ARBA" id="ARBA00022691"/>
    </source>
</evidence>